<keyword evidence="3" id="KW-1185">Reference proteome</keyword>
<evidence type="ECO:0000256" key="1">
    <source>
        <dbReference type="SAM" id="MobiDB-lite"/>
    </source>
</evidence>
<evidence type="ECO:0000313" key="2">
    <source>
        <dbReference type="EMBL" id="GIG76053.1"/>
    </source>
</evidence>
<gene>
    <name evidence="2" type="ORF">Pfl04_44570</name>
</gene>
<accession>A0A8J3PPM3</accession>
<organism evidence="2 3">
    <name type="scientific">Planosporangium flavigriseum</name>
    <dbReference type="NCBI Taxonomy" id="373681"/>
    <lineage>
        <taxon>Bacteria</taxon>
        <taxon>Bacillati</taxon>
        <taxon>Actinomycetota</taxon>
        <taxon>Actinomycetes</taxon>
        <taxon>Micromonosporales</taxon>
        <taxon>Micromonosporaceae</taxon>
        <taxon>Planosporangium</taxon>
    </lineage>
</organism>
<dbReference type="EMBL" id="BONU01000043">
    <property type="protein sequence ID" value="GIG76053.1"/>
    <property type="molecule type" value="Genomic_DNA"/>
</dbReference>
<comment type="caution">
    <text evidence="2">The sequence shown here is derived from an EMBL/GenBank/DDBJ whole genome shotgun (WGS) entry which is preliminary data.</text>
</comment>
<feature type="compositionally biased region" description="Pro residues" evidence="1">
    <location>
        <begin position="114"/>
        <end position="132"/>
    </location>
</feature>
<sequence length="183" mass="20077">MGCSHTRECPLFPLLNASLRDWRNYYCDSAAGWRDCARYKLSTTGQLVPITLLPNGHDALHLRGIPSADGSVPARPRPVPQPRSEPGLPWVNAARFESAPPPEPALRPARGFDPVPPAQVPPQVPHPVPHPVSHPISHPVSRPVSHPVSPQVPHHSGIPSVRPAPPRQRRWWTRLADWIAGPA</sequence>
<feature type="compositionally biased region" description="Low complexity" evidence="1">
    <location>
        <begin position="133"/>
        <end position="156"/>
    </location>
</feature>
<proteinExistence type="predicted"/>
<dbReference type="AlphaFoldDB" id="A0A8J3PPM3"/>
<reference evidence="2" key="1">
    <citation type="submission" date="2021-01" db="EMBL/GenBank/DDBJ databases">
        <title>Whole genome shotgun sequence of Planosporangium flavigriseum NBRC 105377.</title>
        <authorList>
            <person name="Komaki H."/>
            <person name="Tamura T."/>
        </authorList>
    </citation>
    <scope>NUCLEOTIDE SEQUENCE</scope>
    <source>
        <strain evidence="2">NBRC 105377</strain>
    </source>
</reference>
<name>A0A8J3PPM3_9ACTN</name>
<protein>
    <submittedName>
        <fullName evidence="2">Uncharacterized protein</fullName>
    </submittedName>
</protein>
<feature type="region of interest" description="Disordered" evidence="1">
    <location>
        <begin position="65"/>
        <end position="167"/>
    </location>
</feature>
<evidence type="ECO:0000313" key="3">
    <source>
        <dbReference type="Proteomes" id="UP000653674"/>
    </source>
</evidence>
<dbReference type="Proteomes" id="UP000653674">
    <property type="component" value="Unassembled WGS sequence"/>
</dbReference>